<proteinExistence type="predicted"/>
<dbReference type="InterPro" id="IPR011059">
    <property type="entry name" value="Metal-dep_hydrolase_composite"/>
</dbReference>
<dbReference type="PANTHER" id="PTHR43135">
    <property type="entry name" value="ALPHA-D-RIBOSE 1-METHYLPHOSPHONATE 5-TRIPHOSPHATE DIPHOSPHATASE"/>
    <property type="match status" value="1"/>
</dbReference>
<dbReference type="AlphaFoldDB" id="A0A9D1IU64"/>
<dbReference type="SUPFAM" id="SSF51338">
    <property type="entry name" value="Composite domain of metallo-dependent hydrolases"/>
    <property type="match status" value="1"/>
</dbReference>
<evidence type="ECO:0000313" key="2">
    <source>
        <dbReference type="EMBL" id="HIU43955.1"/>
    </source>
</evidence>
<dbReference type="SUPFAM" id="SSF51556">
    <property type="entry name" value="Metallo-dependent hydrolases"/>
    <property type="match status" value="1"/>
</dbReference>
<protein>
    <submittedName>
        <fullName evidence="2">Amidohydrolase family protein</fullName>
    </submittedName>
</protein>
<dbReference type="InterPro" id="IPR032466">
    <property type="entry name" value="Metal_Hydrolase"/>
</dbReference>
<dbReference type="GO" id="GO:0016810">
    <property type="term" value="F:hydrolase activity, acting on carbon-nitrogen (but not peptide) bonds"/>
    <property type="evidence" value="ECO:0007669"/>
    <property type="project" value="InterPro"/>
</dbReference>
<dbReference type="Pfam" id="PF01979">
    <property type="entry name" value="Amidohydro_1"/>
    <property type="match status" value="1"/>
</dbReference>
<dbReference type="EMBL" id="DVMR01000051">
    <property type="protein sequence ID" value="HIU43955.1"/>
    <property type="molecule type" value="Genomic_DNA"/>
</dbReference>
<feature type="domain" description="Amidohydrolase-related" evidence="1">
    <location>
        <begin position="54"/>
        <end position="374"/>
    </location>
</feature>
<accession>A0A9D1IU64</accession>
<evidence type="ECO:0000259" key="1">
    <source>
        <dbReference type="Pfam" id="PF01979"/>
    </source>
</evidence>
<name>A0A9D1IU64_9CLOT</name>
<dbReference type="PANTHER" id="PTHR43135:SF3">
    <property type="entry name" value="ALPHA-D-RIBOSE 1-METHYLPHOSPHONATE 5-TRIPHOSPHATE DIPHOSPHATASE"/>
    <property type="match status" value="1"/>
</dbReference>
<evidence type="ECO:0000313" key="3">
    <source>
        <dbReference type="Proteomes" id="UP000824073"/>
    </source>
</evidence>
<dbReference type="Gene3D" id="3.20.20.140">
    <property type="entry name" value="Metal-dependent hydrolases"/>
    <property type="match status" value="1"/>
</dbReference>
<reference evidence="2" key="1">
    <citation type="submission" date="2020-10" db="EMBL/GenBank/DDBJ databases">
        <authorList>
            <person name="Gilroy R."/>
        </authorList>
    </citation>
    <scope>NUCLEOTIDE SEQUENCE</scope>
    <source>
        <strain evidence="2">CHK191-8634</strain>
    </source>
</reference>
<organism evidence="2 3">
    <name type="scientific">Candidatus Ventrousia excrementavium</name>
    <dbReference type="NCBI Taxonomy" id="2840961"/>
    <lineage>
        <taxon>Bacteria</taxon>
        <taxon>Bacillati</taxon>
        <taxon>Bacillota</taxon>
        <taxon>Clostridia</taxon>
        <taxon>Eubacteriales</taxon>
        <taxon>Clostridiaceae</taxon>
        <taxon>Clostridiaceae incertae sedis</taxon>
        <taxon>Candidatus Ventrousia</taxon>
    </lineage>
</organism>
<gene>
    <name evidence="2" type="ORF">IAB67_06635</name>
</gene>
<sequence>MQTLLRNCRLVPALSGGWDNGLADVLLNGEMIADIFSAGSGIRADSELDCQGKTLMPGLFDLHMHINWAYHKGELRLDDFKIFIESCISAKLYLDNGITTVRDLGSARRVSGAVRSAIAAGIFTGPRILCGGLILSPVSRPAEPDPYNFLRFVSGCDSMIRAVREEIGSGVDFVKLYTPLLPEEMHAAMRTAALYGKPVAVHAHDIDSIRLCIEAGVRTIEHGSYIDEQAIAQLKDSQTYLVPTLSVLSHEVATPGYTPALKKQVLAPLLEASAKNISAAYRAGLRLGFGTDSPIEELDRLPGLEFRMRHEYCGTKPLDLLLQATVYSAEIAGLAGVTGEVRAGMCADLILVGGRPDEDISVMYRRPELVWVRGALHRPAQH</sequence>
<dbReference type="InterPro" id="IPR051781">
    <property type="entry name" value="Metallo-dep_Hydrolase"/>
</dbReference>
<dbReference type="InterPro" id="IPR006680">
    <property type="entry name" value="Amidohydro-rel"/>
</dbReference>
<reference evidence="2" key="2">
    <citation type="journal article" date="2021" name="PeerJ">
        <title>Extensive microbial diversity within the chicken gut microbiome revealed by metagenomics and culture.</title>
        <authorList>
            <person name="Gilroy R."/>
            <person name="Ravi A."/>
            <person name="Getino M."/>
            <person name="Pursley I."/>
            <person name="Horton D.L."/>
            <person name="Alikhan N.F."/>
            <person name="Baker D."/>
            <person name="Gharbi K."/>
            <person name="Hall N."/>
            <person name="Watson M."/>
            <person name="Adriaenssens E.M."/>
            <person name="Foster-Nyarko E."/>
            <person name="Jarju S."/>
            <person name="Secka A."/>
            <person name="Antonio M."/>
            <person name="Oren A."/>
            <person name="Chaudhuri R.R."/>
            <person name="La Ragione R."/>
            <person name="Hildebrand F."/>
            <person name="Pallen M.J."/>
        </authorList>
    </citation>
    <scope>NUCLEOTIDE SEQUENCE</scope>
    <source>
        <strain evidence="2">CHK191-8634</strain>
    </source>
</reference>
<comment type="caution">
    <text evidence="2">The sequence shown here is derived from an EMBL/GenBank/DDBJ whole genome shotgun (WGS) entry which is preliminary data.</text>
</comment>
<dbReference type="Proteomes" id="UP000824073">
    <property type="component" value="Unassembled WGS sequence"/>
</dbReference>
<dbReference type="Gene3D" id="2.30.40.10">
    <property type="entry name" value="Urease, subunit C, domain 1"/>
    <property type="match status" value="1"/>
</dbReference>